<dbReference type="AlphaFoldDB" id="T1A5S9"/>
<protein>
    <submittedName>
        <fullName evidence="2">FeS cluster insertion</fullName>
    </submittedName>
</protein>
<dbReference type="InterPro" id="IPR035903">
    <property type="entry name" value="HesB-like_dom_sf"/>
</dbReference>
<dbReference type="InterPro" id="IPR017870">
    <property type="entry name" value="FeS_cluster_insertion_CS"/>
</dbReference>
<organism evidence="2">
    <name type="scientific">mine drainage metagenome</name>
    <dbReference type="NCBI Taxonomy" id="410659"/>
    <lineage>
        <taxon>unclassified sequences</taxon>
        <taxon>metagenomes</taxon>
        <taxon>ecological metagenomes</taxon>
    </lineage>
</organism>
<dbReference type="PROSITE" id="PS01152">
    <property type="entry name" value="HESB"/>
    <property type="match status" value="1"/>
</dbReference>
<reference evidence="2" key="1">
    <citation type="submission" date="2013-08" db="EMBL/GenBank/DDBJ databases">
        <authorList>
            <person name="Mendez C."/>
            <person name="Richter M."/>
            <person name="Ferrer M."/>
            <person name="Sanchez J."/>
        </authorList>
    </citation>
    <scope>NUCLEOTIDE SEQUENCE</scope>
</reference>
<dbReference type="PANTHER" id="PTHR43011">
    <property type="entry name" value="IRON-SULFUR CLUSTER ASSEMBLY 2 HOMOLOG, MITOCHONDRIAL"/>
    <property type="match status" value="1"/>
</dbReference>
<dbReference type="NCBIfam" id="TIGR00049">
    <property type="entry name" value="iron-sulfur cluster assembly accessory protein"/>
    <property type="match status" value="1"/>
</dbReference>
<dbReference type="GO" id="GO:0005506">
    <property type="term" value="F:iron ion binding"/>
    <property type="evidence" value="ECO:0007669"/>
    <property type="project" value="TreeGrafter"/>
</dbReference>
<dbReference type="SUPFAM" id="SSF89360">
    <property type="entry name" value="HesB-like domain"/>
    <property type="match status" value="1"/>
</dbReference>
<dbReference type="Gene3D" id="2.60.300.12">
    <property type="entry name" value="HesB-like domain"/>
    <property type="match status" value="1"/>
</dbReference>
<name>T1A5S9_9ZZZZ</name>
<gene>
    <name evidence="2" type="ORF">B1B_16198</name>
</gene>
<evidence type="ECO:0000259" key="1">
    <source>
        <dbReference type="Pfam" id="PF01521"/>
    </source>
</evidence>
<dbReference type="InterPro" id="IPR000361">
    <property type="entry name" value="ATAP_core_dom"/>
</dbReference>
<sequence>MAKPLLITRDAIDEIRAWQERDSRLDSVFRVDVRLGGCRGFKLFFDLEEAAQTDDLVTDFDGIKVVVQEDGLPLVAGSILDFEDSYRGRGFRLANPRARNACGCGTSFMADYPGATDADLDGGAGTIVAEAGIPN</sequence>
<dbReference type="GO" id="GO:0016226">
    <property type="term" value="P:iron-sulfur cluster assembly"/>
    <property type="evidence" value="ECO:0007669"/>
    <property type="project" value="InterPro"/>
</dbReference>
<proteinExistence type="predicted"/>
<reference evidence="2" key="2">
    <citation type="journal article" date="2014" name="ISME J.">
        <title>Microbial stratification in low pH oxic and suboxic macroscopic growths along an acid mine drainage.</title>
        <authorList>
            <person name="Mendez-Garcia C."/>
            <person name="Mesa V."/>
            <person name="Sprenger R.R."/>
            <person name="Richter M."/>
            <person name="Diez M.S."/>
            <person name="Solano J."/>
            <person name="Bargiela R."/>
            <person name="Golyshina O.V."/>
            <person name="Manteca A."/>
            <person name="Ramos J.L."/>
            <person name="Gallego J.R."/>
            <person name="Llorente I."/>
            <person name="Martins Dos Santos V.A."/>
            <person name="Jensen O.N."/>
            <person name="Pelaez A.I."/>
            <person name="Sanchez J."/>
            <person name="Ferrer M."/>
        </authorList>
    </citation>
    <scope>NUCLEOTIDE SEQUENCE</scope>
</reference>
<dbReference type="GO" id="GO:0051539">
    <property type="term" value="F:4 iron, 4 sulfur cluster binding"/>
    <property type="evidence" value="ECO:0007669"/>
    <property type="project" value="TreeGrafter"/>
</dbReference>
<dbReference type="Pfam" id="PF01521">
    <property type="entry name" value="Fe-S_biosyn"/>
    <property type="match status" value="1"/>
</dbReference>
<accession>T1A5S9</accession>
<comment type="caution">
    <text evidence="2">The sequence shown here is derived from an EMBL/GenBank/DDBJ whole genome shotgun (WGS) entry which is preliminary data.</text>
</comment>
<dbReference type="PANTHER" id="PTHR43011:SF1">
    <property type="entry name" value="IRON-SULFUR CLUSTER ASSEMBLY 2 HOMOLOG, MITOCHONDRIAL"/>
    <property type="match status" value="1"/>
</dbReference>
<evidence type="ECO:0000313" key="2">
    <source>
        <dbReference type="EMBL" id="EQD37205.1"/>
    </source>
</evidence>
<dbReference type="EMBL" id="AUZY01010771">
    <property type="protein sequence ID" value="EQD37205.1"/>
    <property type="molecule type" value="Genomic_DNA"/>
</dbReference>
<dbReference type="InterPro" id="IPR016092">
    <property type="entry name" value="ATAP"/>
</dbReference>
<dbReference type="GO" id="GO:0051537">
    <property type="term" value="F:2 iron, 2 sulfur cluster binding"/>
    <property type="evidence" value="ECO:0007669"/>
    <property type="project" value="TreeGrafter"/>
</dbReference>
<feature type="domain" description="Core" evidence="1">
    <location>
        <begin position="7"/>
        <end position="105"/>
    </location>
</feature>